<dbReference type="eggNOG" id="ENOG5031ASY">
    <property type="taxonomic scope" value="Bacteria"/>
</dbReference>
<keyword evidence="3" id="KW-1185">Reference proteome</keyword>
<evidence type="ECO:0000256" key="1">
    <source>
        <dbReference type="SAM" id="Phobius"/>
    </source>
</evidence>
<dbReference type="KEGG" id="tdn:Suden_1874"/>
<evidence type="ECO:0000313" key="3">
    <source>
        <dbReference type="Proteomes" id="UP000002714"/>
    </source>
</evidence>
<keyword evidence="1" id="KW-1133">Transmembrane helix</keyword>
<dbReference type="STRING" id="326298.Suden_1874"/>
<feature type="transmembrane region" description="Helical" evidence="1">
    <location>
        <begin position="12"/>
        <end position="36"/>
    </location>
</feature>
<protein>
    <recommendedName>
        <fullName evidence="4">DUF2393 domain-containing protein</fullName>
    </recommendedName>
</protein>
<dbReference type="AlphaFoldDB" id="Q30PD3"/>
<dbReference type="InterPro" id="IPR013417">
    <property type="entry name" value="CHP02588"/>
</dbReference>
<accession>Q30PD3</accession>
<evidence type="ECO:0008006" key="4">
    <source>
        <dbReference type="Google" id="ProtNLM"/>
    </source>
</evidence>
<keyword evidence="1" id="KW-0812">Transmembrane</keyword>
<dbReference type="EMBL" id="CP000153">
    <property type="protein sequence ID" value="ABB45148.1"/>
    <property type="molecule type" value="Genomic_DNA"/>
</dbReference>
<sequence length="169" mass="19488">MYKINEFIKELILYDYILFGSLLLVFLILLIIGIVFRQKTLLAVFLIFFAFIILIFGSTVGYVEMHNYLFKNETTLTSQKKLSFTQAVVVYGRVKNVSQRDFKSCKVSATVYRFSGNEIKDYIKKFKPIVKMSIVEEDIAIGQEREIKIIISPFVYGGDYNVSLGADCR</sequence>
<dbReference type="Proteomes" id="UP000002714">
    <property type="component" value="Chromosome"/>
</dbReference>
<organism evidence="2 3">
    <name type="scientific">Sulfurimonas denitrificans (strain ATCC 33889 / DSM 1251)</name>
    <name type="common">Thiomicrospira denitrificans (strain ATCC 33889 / DSM 1251)</name>
    <dbReference type="NCBI Taxonomy" id="326298"/>
    <lineage>
        <taxon>Bacteria</taxon>
        <taxon>Pseudomonadati</taxon>
        <taxon>Campylobacterota</taxon>
        <taxon>Epsilonproteobacteria</taxon>
        <taxon>Campylobacterales</taxon>
        <taxon>Sulfurimonadaceae</taxon>
        <taxon>Sulfurimonas</taxon>
    </lineage>
</organism>
<proteinExistence type="predicted"/>
<evidence type="ECO:0000313" key="2">
    <source>
        <dbReference type="EMBL" id="ABB45148.1"/>
    </source>
</evidence>
<reference evidence="2 3" key="1">
    <citation type="journal article" date="2008" name="Appl. Environ. Microbiol.">
        <title>Genome of the epsilonproteobacterial chemolithoautotroph Sulfurimonas denitrificans.</title>
        <authorList>
            <person name="Sievert S.M."/>
            <person name="Scott K.M."/>
            <person name="Klotz M.G."/>
            <person name="Chain P.S.G."/>
            <person name="Hauser L.J."/>
            <person name="Hemp J."/>
            <person name="Huegler M."/>
            <person name="Land M."/>
            <person name="Lapidus A."/>
            <person name="Larimer F.W."/>
            <person name="Lucas S."/>
            <person name="Malfatti S.A."/>
            <person name="Meyer F."/>
            <person name="Paulsen I.T."/>
            <person name="Ren Q."/>
            <person name="Simon J."/>
            <person name="Bailey K."/>
            <person name="Diaz E."/>
            <person name="Fitzpatrick K.A."/>
            <person name="Glover B."/>
            <person name="Gwatney N."/>
            <person name="Korajkic A."/>
            <person name="Long A."/>
            <person name="Mobberley J.M."/>
            <person name="Pantry S.N."/>
            <person name="Pazder G."/>
            <person name="Peterson S."/>
            <person name="Quintanilla J.D."/>
            <person name="Sprinkle R."/>
            <person name="Stephens J."/>
            <person name="Thomas P."/>
            <person name="Vaughn R."/>
            <person name="Weber M.J."/>
            <person name="Wooten L.L."/>
        </authorList>
    </citation>
    <scope>NUCLEOTIDE SEQUENCE [LARGE SCALE GENOMIC DNA]</scope>
    <source>
        <strain evidence="3">ATCC 33889 / DSM 1251</strain>
    </source>
</reference>
<keyword evidence="1" id="KW-0472">Membrane</keyword>
<dbReference type="OrthoDB" id="5334537at2"/>
<dbReference type="Pfam" id="PF09624">
    <property type="entry name" value="DUF2393"/>
    <property type="match status" value="1"/>
</dbReference>
<name>Q30PD3_SULDN</name>
<dbReference type="RefSeq" id="WP_011373488.1">
    <property type="nucleotide sequence ID" value="NC_007575.1"/>
</dbReference>
<dbReference type="HOGENOM" id="CLU_129343_0_0_7"/>
<gene>
    <name evidence="2" type="ordered locus">Suden_1874</name>
</gene>
<feature type="transmembrane region" description="Helical" evidence="1">
    <location>
        <begin position="42"/>
        <end position="63"/>
    </location>
</feature>